<accession>A0A9W5NM60</accession>
<sequence length="311" mass="37080">MDLYIVGNGFDLGHGLRTRYWNFRCYLEEYQGDFLRDFEEKYYLWGKGLQTYLWNDLECNLANIDDGVLIEQMLQSTDLGLESGNIGIEDTLNHYFKVKFKYIEELTIYLKEWIEVVNLELDGINRRTSLINENHQDIFINFNYTTTLEDIYNISRSNVLHIHGVVDSDDELVLGHSNSSRIDYFNENYKDYQNKFDEQRAPIYKVLTDYCSKTYKDVNNYIDQLISLNFDAVERVIIIGHSLGDVDLPYFKEVKERVNENTEWHVYYYSENDIENFRDKLTQIGIIEQYIKFIHCDTFYDLPLVEQTIEN</sequence>
<dbReference type="RefSeq" id="WP_000366890.1">
    <property type="nucleotide sequence ID" value="NZ_JH792027.1"/>
</dbReference>
<dbReference type="Proteomes" id="UP000006607">
    <property type="component" value="Unassembled WGS sequence"/>
</dbReference>
<evidence type="ECO:0008006" key="3">
    <source>
        <dbReference type="Google" id="ProtNLM"/>
    </source>
</evidence>
<reference evidence="1" key="1">
    <citation type="submission" date="2012-04" db="EMBL/GenBank/DDBJ databases">
        <title>The Genome Sequence of Bacillus cereus VD014.</title>
        <authorList>
            <consortium name="The Broad Institute Genome Sequencing Platform"/>
            <consortium name="The Broad Institute Genome Sequencing Center for Infectious Disease"/>
            <person name="Feldgarden M."/>
            <person name="Van der Auwera G.A."/>
            <person name="Mahillon J."/>
            <person name="Duprez V."/>
            <person name="Timmery S."/>
            <person name="Mattelet C."/>
            <person name="Dierick K."/>
            <person name="Sun M."/>
            <person name="Yu Z."/>
            <person name="Zhu L."/>
            <person name="Hu X."/>
            <person name="Shank E.B."/>
            <person name="Swiecicka I."/>
            <person name="Hansen B.M."/>
            <person name="Andrup L."/>
            <person name="Young S.K."/>
            <person name="Zeng Q."/>
            <person name="Gargeya S."/>
            <person name="Fitzgerald M."/>
            <person name="Haas B."/>
            <person name="Abouelleil A."/>
            <person name="Alvarado L."/>
            <person name="Arachchi H.M."/>
            <person name="Berlin A."/>
            <person name="Chapman S.B."/>
            <person name="Goldberg J."/>
            <person name="Griggs A."/>
            <person name="Gujja S."/>
            <person name="Hansen M."/>
            <person name="Howarth C."/>
            <person name="Imamovic A."/>
            <person name="Larimer J."/>
            <person name="McCowen C."/>
            <person name="Montmayeur A."/>
            <person name="Murphy C."/>
            <person name="Neiman D."/>
            <person name="Pearson M."/>
            <person name="Priest M."/>
            <person name="Roberts A."/>
            <person name="Saif S."/>
            <person name="Shea T."/>
            <person name="Sisk P."/>
            <person name="Sykes S."/>
            <person name="Wortman J."/>
            <person name="Nusbaum C."/>
            <person name="Birren B."/>
        </authorList>
    </citation>
    <scope>NUCLEOTIDE SEQUENCE</scope>
    <source>
        <strain evidence="1">VD014</strain>
    </source>
</reference>
<proteinExistence type="predicted"/>
<comment type="caution">
    <text evidence="1">The sequence shown here is derived from an EMBL/GenBank/DDBJ whole genome shotgun (WGS) entry which is preliminary data.</text>
</comment>
<organism evidence="1 2">
    <name type="scientific">Bacillus cereus (strain VD014)</name>
    <dbReference type="NCBI Taxonomy" id="1053223"/>
    <lineage>
        <taxon>Bacteria</taxon>
        <taxon>Bacillati</taxon>
        <taxon>Bacillota</taxon>
        <taxon>Bacilli</taxon>
        <taxon>Bacillales</taxon>
        <taxon>Bacillaceae</taxon>
        <taxon>Bacillus</taxon>
        <taxon>Bacillus cereus group</taxon>
    </lineage>
</organism>
<dbReference type="Pfam" id="PF14253">
    <property type="entry name" value="AbiH"/>
    <property type="match status" value="1"/>
</dbReference>
<dbReference type="EMBL" id="AHER01000063">
    <property type="protein sequence ID" value="EJR11811.1"/>
    <property type="molecule type" value="Genomic_DNA"/>
</dbReference>
<protein>
    <recommendedName>
        <fullName evidence="3">Abortive infection AbiH-like protein</fullName>
    </recommendedName>
</protein>
<gene>
    <name evidence="1" type="ORF">IIA_05918</name>
</gene>
<evidence type="ECO:0000313" key="1">
    <source>
        <dbReference type="EMBL" id="EJR11811.1"/>
    </source>
</evidence>
<dbReference type="InterPro" id="IPR025935">
    <property type="entry name" value="AbiH"/>
</dbReference>
<dbReference type="AlphaFoldDB" id="A0A9W5NM60"/>
<evidence type="ECO:0000313" key="2">
    <source>
        <dbReference type="Proteomes" id="UP000006607"/>
    </source>
</evidence>
<name>A0A9W5NM60_BACC8</name>